<reference evidence="1 2" key="1">
    <citation type="journal article" date="2023" name="bioRxiv">
        <title>Conserved and derived expression patterns and positive selection on dental genes reveal complex evolutionary context of ever-growing rodent molars.</title>
        <authorList>
            <person name="Calamari Z.T."/>
            <person name="Song A."/>
            <person name="Cohen E."/>
            <person name="Akter M."/>
            <person name="Roy R.D."/>
            <person name="Hallikas O."/>
            <person name="Christensen M.M."/>
            <person name="Li P."/>
            <person name="Marangoni P."/>
            <person name="Jernvall J."/>
            <person name="Klein O.D."/>
        </authorList>
    </citation>
    <scope>NUCLEOTIDE SEQUENCE [LARGE SCALE GENOMIC DNA]</scope>
    <source>
        <strain evidence="1">V071</strain>
    </source>
</reference>
<comment type="caution">
    <text evidence="1">The sequence shown here is derived from an EMBL/GenBank/DDBJ whole genome shotgun (WGS) entry which is preliminary data.</text>
</comment>
<evidence type="ECO:0000313" key="2">
    <source>
        <dbReference type="Proteomes" id="UP001488838"/>
    </source>
</evidence>
<organism evidence="1 2">
    <name type="scientific">Myodes glareolus</name>
    <name type="common">Bank vole</name>
    <name type="synonym">Clethrionomys glareolus</name>
    <dbReference type="NCBI Taxonomy" id="447135"/>
    <lineage>
        <taxon>Eukaryota</taxon>
        <taxon>Metazoa</taxon>
        <taxon>Chordata</taxon>
        <taxon>Craniata</taxon>
        <taxon>Vertebrata</taxon>
        <taxon>Euteleostomi</taxon>
        <taxon>Mammalia</taxon>
        <taxon>Eutheria</taxon>
        <taxon>Euarchontoglires</taxon>
        <taxon>Glires</taxon>
        <taxon>Rodentia</taxon>
        <taxon>Myomorpha</taxon>
        <taxon>Muroidea</taxon>
        <taxon>Cricetidae</taxon>
        <taxon>Arvicolinae</taxon>
        <taxon>Myodes</taxon>
    </lineage>
</organism>
<gene>
    <name evidence="1" type="ORF">U0070_009592</name>
</gene>
<keyword evidence="2" id="KW-1185">Reference proteome</keyword>
<proteinExistence type="predicted"/>
<name>A0AAW0IV57_MYOGA</name>
<protein>
    <submittedName>
        <fullName evidence="1">Uncharacterized protein</fullName>
    </submittedName>
</protein>
<dbReference type="AlphaFoldDB" id="A0AAW0IV57"/>
<sequence length="19" mass="2132">MSLTKSADCFSICLEENLQ</sequence>
<accession>A0AAW0IV57</accession>
<dbReference type="Proteomes" id="UP001488838">
    <property type="component" value="Unassembled WGS sequence"/>
</dbReference>
<dbReference type="EMBL" id="JBBHLL010000089">
    <property type="protein sequence ID" value="KAK7818204.1"/>
    <property type="molecule type" value="Genomic_DNA"/>
</dbReference>
<evidence type="ECO:0000313" key="1">
    <source>
        <dbReference type="EMBL" id="KAK7818204.1"/>
    </source>
</evidence>
<feature type="non-terminal residue" evidence="1">
    <location>
        <position position="19"/>
    </location>
</feature>